<dbReference type="EMBL" id="JACICC010000006">
    <property type="protein sequence ID" value="MBB3810445.1"/>
    <property type="molecule type" value="Genomic_DNA"/>
</dbReference>
<keyword evidence="3" id="KW-1185">Reference proteome</keyword>
<keyword evidence="1" id="KW-0732">Signal</keyword>
<evidence type="ECO:0000313" key="3">
    <source>
        <dbReference type="Proteomes" id="UP000537592"/>
    </source>
</evidence>
<feature type="chain" id="PRO_5030818743" evidence="1">
    <location>
        <begin position="22"/>
        <end position="147"/>
    </location>
</feature>
<name>A0A7W5Z599_9HYPH</name>
<feature type="signal peptide" evidence="1">
    <location>
        <begin position="1"/>
        <end position="21"/>
    </location>
</feature>
<gene>
    <name evidence="2" type="ORF">FHS81_002546</name>
</gene>
<sequence length="147" mass="15314">MMKRSLMAAGLLMALTAGGVAHDVKGGTAGAGHGHAHSLLEVAAAGAPRILELKVVEDAKSGFNLFLVTENFEFAPELASQQHAAGKGHGHVYVDGVKVSRLYGNAYHLEGLKPGEHRIEVVLNTNDHREYAVGGDKISAAATVVAP</sequence>
<dbReference type="Proteomes" id="UP000537592">
    <property type="component" value="Unassembled WGS sequence"/>
</dbReference>
<evidence type="ECO:0000313" key="2">
    <source>
        <dbReference type="EMBL" id="MBB3810445.1"/>
    </source>
</evidence>
<evidence type="ECO:0000256" key="1">
    <source>
        <dbReference type="SAM" id="SignalP"/>
    </source>
</evidence>
<organism evidence="2 3">
    <name type="scientific">Pseudochelatococcus contaminans</name>
    <dbReference type="NCBI Taxonomy" id="1538103"/>
    <lineage>
        <taxon>Bacteria</taxon>
        <taxon>Pseudomonadati</taxon>
        <taxon>Pseudomonadota</taxon>
        <taxon>Alphaproteobacteria</taxon>
        <taxon>Hyphomicrobiales</taxon>
        <taxon>Chelatococcaceae</taxon>
        <taxon>Pseudochelatococcus</taxon>
    </lineage>
</organism>
<reference evidence="2 3" key="1">
    <citation type="submission" date="2020-08" db="EMBL/GenBank/DDBJ databases">
        <title>Genomic Encyclopedia of Type Strains, Phase IV (KMG-IV): sequencing the most valuable type-strain genomes for metagenomic binning, comparative biology and taxonomic classification.</title>
        <authorList>
            <person name="Goeker M."/>
        </authorList>
    </citation>
    <scope>NUCLEOTIDE SEQUENCE [LARGE SCALE GENOMIC DNA]</scope>
    <source>
        <strain evidence="2 3">DSM 28760</strain>
    </source>
</reference>
<dbReference type="AlphaFoldDB" id="A0A7W5Z599"/>
<comment type="caution">
    <text evidence="2">The sequence shown here is derived from an EMBL/GenBank/DDBJ whole genome shotgun (WGS) entry which is preliminary data.</text>
</comment>
<protein>
    <submittedName>
        <fullName evidence="2">Uncharacterized protein</fullName>
    </submittedName>
</protein>
<accession>A0A7W5Z599</accession>
<proteinExistence type="predicted"/>
<dbReference type="RefSeq" id="WP_183753427.1">
    <property type="nucleotide sequence ID" value="NZ_JACICC010000006.1"/>
</dbReference>